<dbReference type="AlphaFoldDB" id="A0AAE6TCK7"/>
<reference evidence="1" key="1">
    <citation type="submission" date="2018-05" db="EMBL/GenBank/DDBJ databases">
        <title>Complete genome sequnece of Akkermansia muciniphila EB-AMDK-40.</title>
        <authorList>
            <person name="Nam Y.-D."/>
            <person name="Chung W.-H."/>
            <person name="Park Y.S."/>
            <person name="Kang J."/>
        </authorList>
    </citation>
    <scope>NUCLEOTIDE SEQUENCE</scope>
    <source>
        <strain evidence="1">EB-AMDK-40</strain>
    </source>
</reference>
<proteinExistence type="predicted"/>
<dbReference type="Gene3D" id="2.130.10.10">
    <property type="entry name" value="YVTN repeat-like/Quinoprotein amine dehydrogenase"/>
    <property type="match status" value="2"/>
</dbReference>
<protein>
    <recommendedName>
        <fullName evidence="3">Two component regulator propeller</fullName>
    </recommendedName>
</protein>
<dbReference type="SUPFAM" id="SSF63829">
    <property type="entry name" value="Calcium-dependent phosphotriesterase"/>
    <property type="match status" value="1"/>
</dbReference>
<evidence type="ECO:0000313" key="2">
    <source>
        <dbReference type="Proteomes" id="UP000642553"/>
    </source>
</evidence>
<name>A0AAE6TCK7_9BACT</name>
<evidence type="ECO:0008006" key="3">
    <source>
        <dbReference type="Google" id="ProtNLM"/>
    </source>
</evidence>
<dbReference type="InterPro" id="IPR015943">
    <property type="entry name" value="WD40/YVTN_repeat-like_dom_sf"/>
</dbReference>
<organism evidence="1 2">
    <name type="scientific">Akkermansia massiliensis</name>
    <dbReference type="NCBI Taxonomy" id="2927224"/>
    <lineage>
        <taxon>Bacteria</taxon>
        <taxon>Pseudomonadati</taxon>
        <taxon>Verrucomicrobiota</taxon>
        <taxon>Verrucomicrobiia</taxon>
        <taxon>Verrucomicrobiales</taxon>
        <taxon>Akkermansiaceae</taxon>
        <taxon>Akkermansia</taxon>
    </lineage>
</organism>
<gene>
    <name evidence="1" type="ORF">DMI76_07840</name>
</gene>
<dbReference type="RefSeq" id="WP_102720994.1">
    <property type="nucleotide sequence ID" value="NZ_CP029701.1"/>
</dbReference>
<dbReference type="Proteomes" id="UP000642553">
    <property type="component" value="Chromosome"/>
</dbReference>
<dbReference type="Pfam" id="PF07494">
    <property type="entry name" value="Reg_prop"/>
    <property type="match status" value="1"/>
</dbReference>
<sequence>MFLIVRSYLFIWIYCFLYMGIPSNGGELPACPASFITSIVCTRSGDIWVATEGKGLMRLPYGGEKWEQQKGNGLPDTTNFYALLEDRQGRIWVGTDNKGVAVWNGKSWQQYNQSNALPGERIFAMAVSPVSGDVAIATSGGLTVYQPETESWKDYTRAEGLPEDQIASLSFDRKGTLWAAFQTSGVASAEPSNGYSRWNVVQTKWYWDTLQRVRQPFEARGKGLPSNFCNAICAESGWIWVGTNSGLGYSKNKTDWNFLRGRDYGAKNEGLWKPDEKTSVRHAQKLLKMNRRENNDDSLLPEDYITCFYPSSQGMWIGFREKGVSFVRKNLQKIQTVDMPCDDEVEKLVSVTSFASLPDGSLYAGTYGKGLLHLGHVERKRIFPLNDVKHPSFPGIGQLSELLKTRTAIDGMKKTNPPAKALFWYEDWATRGDWCERYGRSYMLLCGAAGPMGSVLEAFDNAYRCESVKGPHVKVGESGVSGKVIWENERGDENILYCPISTTRTLARWSDRGESVDRDFDGPDLGVLIQVPDKKQLLSFYFYDPTPLADNDLDNSLKDYILEIRKLPANFDFDSFLGLGKEEEVQEEDLFREPSYDGLKDYIPLPVLARSRVKSFAGCGVYKNFIVEGSGWYYVRILKNYSVSTTLNGVFISSLDETKIAVDKLLERLNQKSFYYGLCIPSPPPLNSEQASKLSSSLLKLWAASQDMGLLNGKEIFSSRKLGIYAYRHLLATQAPDEIKKNWRWRLKIWETEDRKDFRQQMKKAWASLQDTVYFYRSSEWATFAPDTTIPFSVDEVRKMSALKIDWKQYLPGSNKKPELDVQQMKEWLKNKK</sequence>
<dbReference type="InterPro" id="IPR011110">
    <property type="entry name" value="Reg_prop"/>
</dbReference>
<evidence type="ECO:0000313" key="1">
    <source>
        <dbReference type="EMBL" id="QHV63276.1"/>
    </source>
</evidence>
<accession>A0AAE6TCK7</accession>
<dbReference type="EMBL" id="CP029701">
    <property type="protein sequence ID" value="QHV63276.1"/>
    <property type="molecule type" value="Genomic_DNA"/>
</dbReference>